<dbReference type="RefSeq" id="WP_079591759.1">
    <property type="nucleotide sequence ID" value="NZ_FUYX01000009.1"/>
</dbReference>
<dbReference type="AlphaFoldDB" id="A0A1T5FLE3"/>
<proteinExistence type="predicted"/>
<evidence type="ECO:0000313" key="2">
    <source>
        <dbReference type="Proteomes" id="UP000190130"/>
    </source>
</evidence>
<reference evidence="1 2" key="1">
    <citation type="submission" date="2017-02" db="EMBL/GenBank/DDBJ databases">
        <authorList>
            <person name="Peterson S.W."/>
        </authorList>
    </citation>
    <scope>NUCLEOTIDE SEQUENCE [LARGE SCALE GENOMIC DNA]</scope>
    <source>
        <strain evidence="1 2">DSM 9653</strain>
    </source>
</reference>
<dbReference type="EMBL" id="FUYX01000009">
    <property type="protein sequence ID" value="SKB96908.1"/>
    <property type="molecule type" value="Genomic_DNA"/>
</dbReference>
<accession>A0A1T5FLE3</accession>
<protein>
    <recommendedName>
        <fullName evidence="3">Transposase</fullName>
    </recommendedName>
</protein>
<evidence type="ECO:0008006" key="3">
    <source>
        <dbReference type="Google" id="ProtNLM"/>
    </source>
</evidence>
<organism evidence="1 2">
    <name type="scientific">Bosea thiooxidans</name>
    <dbReference type="NCBI Taxonomy" id="53254"/>
    <lineage>
        <taxon>Bacteria</taxon>
        <taxon>Pseudomonadati</taxon>
        <taxon>Pseudomonadota</taxon>
        <taxon>Alphaproteobacteria</taxon>
        <taxon>Hyphomicrobiales</taxon>
        <taxon>Boseaceae</taxon>
        <taxon>Bosea</taxon>
    </lineage>
</organism>
<name>A0A1T5FLE3_9HYPH</name>
<gene>
    <name evidence="1" type="ORF">SAMN05660750_03325</name>
</gene>
<dbReference type="OrthoDB" id="8163881at2"/>
<sequence length="66" mass="7342">MTDDTTERLDRLQQEVSQLREFAIMQTAIIQCIAVKLGIAPQQMSGLSPIPIPTPFDLMASLKPKD</sequence>
<dbReference type="Proteomes" id="UP000190130">
    <property type="component" value="Unassembled WGS sequence"/>
</dbReference>
<evidence type="ECO:0000313" key="1">
    <source>
        <dbReference type="EMBL" id="SKB96908.1"/>
    </source>
</evidence>